<dbReference type="Pfam" id="PF00441">
    <property type="entry name" value="Acyl-CoA_dh_1"/>
    <property type="match status" value="1"/>
</dbReference>
<dbReference type="InterPro" id="IPR009100">
    <property type="entry name" value="AcylCoA_DH/oxidase_NM_dom_sf"/>
</dbReference>
<dbReference type="InterPro" id="IPR006091">
    <property type="entry name" value="Acyl-CoA_Oxase/DH_mid-dom"/>
</dbReference>
<name>A0A1M7R341_9ACTN</name>
<gene>
    <name evidence="10" type="ORF">SAMN05443668_106256</name>
</gene>
<comment type="similarity">
    <text evidence="2 6">Belongs to the acyl-CoA dehydrogenase family.</text>
</comment>
<evidence type="ECO:0000313" key="10">
    <source>
        <dbReference type="EMBL" id="SHN39342.1"/>
    </source>
</evidence>
<reference evidence="10 11" key="1">
    <citation type="submission" date="2016-11" db="EMBL/GenBank/DDBJ databases">
        <authorList>
            <person name="Jaros S."/>
            <person name="Januszkiewicz K."/>
            <person name="Wedrychowicz H."/>
        </authorList>
    </citation>
    <scope>NUCLEOTIDE SEQUENCE [LARGE SCALE GENOMIC DNA]</scope>
    <source>
        <strain evidence="10 11">DSM 46144</strain>
    </source>
</reference>
<evidence type="ECO:0000256" key="6">
    <source>
        <dbReference type="RuleBase" id="RU362125"/>
    </source>
</evidence>
<evidence type="ECO:0000256" key="5">
    <source>
        <dbReference type="ARBA" id="ARBA00023002"/>
    </source>
</evidence>
<evidence type="ECO:0000256" key="4">
    <source>
        <dbReference type="ARBA" id="ARBA00022827"/>
    </source>
</evidence>
<dbReference type="FunFam" id="2.40.110.10:FF:000011">
    <property type="entry name" value="Acyl-CoA dehydrogenase FadE34"/>
    <property type="match status" value="1"/>
</dbReference>
<evidence type="ECO:0000256" key="1">
    <source>
        <dbReference type="ARBA" id="ARBA00001974"/>
    </source>
</evidence>
<sequence>MSEDLDAYRARAREWIAANLERRAPSGRNPMFGSDHRTDAYIAQQRALQRRLWEAGYAGITWPTEYGGQGLGPEYQRAFDEEAKGYARPDFGVIGGTTFGVCATTMLAHGSPEFLERHIPRVLAGDELIAQFFSDPEAGSDLAGVRTQAVKDGERWILNGSKIWSSGAYHADYGLCLARTNWDAPKHRGLTWFAVPTNANGVTVQRIKQINGDAEFCQEFFDDVELTDDDVVGQVDDGWTVTQTMLFFERGGGGGSATPPAKPSVIAPDLVDLATAAGRLGDPHARDLLAKAHVDDLVRAAMARRVGALMATDPARGANIASYGKLMSGVFDPRRAAFAMEIATDHAVVWDSTDSPAADAATGLLNGRFMAIAGGTCEMQRNSIGERVLGLPREPSFDSRKPFRDVLRDAQNWSGRVG</sequence>
<evidence type="ECO:0000259" key="9">
    <source>
        <dbReference type="Pfam" id="PF02771"/>
    </source>
</evidence>
<dbReference type="Pfam" id="PF02770">
    <property type="entry name" value="Acyl-CoA_dh_M"/>
    <property type="match status" value="1"/>
</dbReference>
<dbReference type="EMBL" id="FRCS01000006">
    <property type="protein sequence ID" value="SHN39342.1"/>
    <property type="molecule type" value="Genomic_DNA"/>
</dbReference>
<feature type="domain" description="Acyl-CoA dehydrogenase/oxidase N-terminal" evidence="9">
    <location>
        <begin position="3"/>
        <end position="126"/>
    </location>
</feature>
<dbReference type="AlphaFoldDB" id="A0A1M7R341"/>
<evidence type="ECO:0000256" key="3">
    <source>
        <dbReference type="ARBA" id="ARBA00022630"/>
    </source>
</evidence>
<evidence type="ECO:0000259" key="8">
    <source>
        <dbReference type="Pfam" id="PF02770"/>
    </source>
</evidence>
<dbReference type="InterPro" id="IPR036250">
    <property type="entry name" value="AcylCo_DH-like_C"/>
</dbReference>
<keyword evidence="3 6" id="KW-0285">Flavoprotein</keyword>
<proteinExistence type="inferred from homology"/>
<evidence type="ECO:0000256" key="2">
    <source>
        <dbReference type="ARBA" id="ARBA00009347"/>
    </source>
</evidence>
<dbReference type="InterPro" id="IPR009075">
    <property type="entry name" value="AcylCo_DH/oxidase_C"/>
</dbReference>
<dbReference type="Gene3D" id="1.10.540.10">
    <property type="entry name" value="Acyl-CoA dehydrogenase/oxidase, N-terminal domain"/>
    <property type="match status" value="1"/>
</dbReference>
<dbReference type="SUPFAM" id="SSF47203">
    <property type="entry name" value="Acyl-CoA dehydrogenase C-terminal domain-like"/>
    <property type="match status" value="1"/>
</dbReference>
<dbReference type="Proteomes" id="UP000184440">
    <property type="component" value="Unassembled WGS sequence"/>
</dbReference>
<dbReference type="SUPFAM" id="SSF56645">
    <property type="entry name" value="Acyl-CoA dehydrogenase NM domain-like"/>
    <property type="match status" value="1"/>
</dbReference>
<comment type="cofactor">
    <cofactor evidence="1 6">
        <name>FAD</name>
        <dbReference type="ChEBI" id="CHEBI:57692"/>
    </cofactor>
</comment>
<evidence type="ECO:0000313" key="11">
    <source>
        <dbReference type="Proteomes" id="UP000184440"/>
    </source>
</evidence>
<dbReference type="Pfam" id="PF02771">
    <property type="entry name" value="Acyl-CoA_dh_N"/>
    <property type="match status" value="1"/>
</dbReference>
<dbReference type="GO" id="GO:0050660">
    <property type="term" value="F:flavin adenine dinucleotide binding"/>
    <property type="evidence" value="ECO:0007669"/>
    <property type="project" value="InterPro"/>
</dbReference>
<dbReference type="InterPro" id="IPR013786">
    <property type="entry name" value="AcylCoA_DH/ox_N"/>
</dbReference>
<feature type="domain" description="Acyl-CoA oxidase/dehydrogenase middle" evidence="8">
    <location>
        <begin position="132"/>
        <end position="224"/>
    </location>
</feature>
<organism evidence="10 11">
    <name type="scientific">Cryptosporangium aurantiacum</name>
    <dbReference type="NCBI Taxonomy" id="134849"/>
    <lineage>
        <taxon>Bacteria</taxon>
        <taxon>Bacillati</taxon>
        <taxon>Actinomycetota</taxon>
        <taxon>Actinomycetes</taxon>
        <taxon>Cryptosporangiales</taxon>
        <taxon>Cryptosporangiaceae</taxon>
        <taxon>Cryptosporangium</taxon>
    </lineage>
</organism>
<keyword evidence="4 6" id="KW-0274">FAD</keyword>
<protein>
    <submittedName>
        <fullName evidence="10">Acyl-CoA dehydrogenase</fullName>
    </submittedName>
</protein>
<dbReference type="OrthoDB" id="5167280at2"/>
<dbReference type="PANTHER" id="PTHR43292">
    <property type="entry name" value="ACYL-COA DEHYDROGENASE"/>
    <property type="match status" value="1"/>
</dbReference>
<accession>A0A1M7R341</accession>
<dbReference type="Gene3D" id="2.40.110.10">
    <property type="entry name" value="Butyryl-CoA Dehydrogenase, subunit A, domain 2"/>
    <property type="match status" value="1"/>
</dbReference>
<dbReference type="RefSeq" id="WP_073259608.1">
    <property type="nucleotide sequence ID" value="NZ_FRCS01000006.1"/>
</dbReference>
<dbReference type="InterPro" id="IPR052161">
    <property type="entry name" value="Mycobact_Acyl-CoA_DH"/>
</dbReference>
<dbReference type="InterPro" id="IPR037069">
    <property type="entry name" value="AcylCoA_DH/ox_N_sf"/>
</dbReference>
<keyword evidence="11" id="KW-1185">Reference proteome</keyword>
<evidence type="ECO:0000259" key="7">
    <source>
        <dbReference type="Pfam" id="PF00441"/>
    </source>
</evidence>
<dbReference type="Gene3D" id="1.20.140.10">
    <property type="entry name" value="Butyryl-CoA Dehydrogenase, subunit A, domain 3"/>
    <property type="match status" value="1"/>
</dbReference>
<dbReference type="GO" id="GO:0005886">
    <property type="term" value="C:plasma membrane"/>
    <property type="evidence" value="ECO:0007669"/>
    <property type="project" value="TreeGrafter"/>
</dbReference>
<dbReference type="GO" id="GO:0016627">
    <property type="term" value="F:oxidoreductase activity, acting on the CH-CH group of donors"/>
    <property type="evidence" value="ECO:0007669"/>
    <property type="project" value="InterPro"/>
</dbReference>
<feature type="domain" description="Acyl-CoA dehydrogenase/oxidase C-terminal" evidence="7">
    <location>
        <begin position="237"/>
        <end position="389"/>
    </location>
</feature>
<keyword evidence="5 6" id="KW-0560">Oxidoreductase</keyword>
<dbReference type="InterPro" id="IPR046373">
    <property type="entry name" value="Acyl-CoA_Oxase/DH_mid-dom_sf"/>
</dbReference>
<dbReference type="STRING" id="134849.SAMN05443668_106256"/>
<dbReference type="PANTHER" id="PTHR43292:SF4">
    <property type="entry name" value="ACYL-COA DEHYDROGENASE FADE34"/>
    <property type="match status" value="1"/>
</dbReference>